<evidence type="ECO:0000256" key="1">
    <source>
        <dbReference type="SAM" id="Phobius"/>
    </source>
</evidence>
<dbReference type="PATRIC" id="fig|1316930.3.peg.392"/>
<organism evidence="3 4">
    <name type="scientific">Mycoplasmopsis bovis CQ-W70</name>
    <dbReference type="NCBI Taxonomy" id="1316930"/>
    <lineage>
        <taxon>Bacteria</taxon>
        <taxon>Bacillati</taxon>
        <taxon>Mycoplasmatota</taxon>
        <taxon>Mycoplasmoidales</taxon>
        <taxon>Metamycoplasmataceae</taxon>
        <taxon>Mycoplasmopsis</taxon>
    </lineage>
</organism>
<name>A0A059Y3M3_MYCBV</name>
<evidence type="ECO:0000313" key="3">
    <source>
        <dbReference type="EMBL" id="AIA33960.1"/>
    </source>
</evidence>
<dbReference type="HOGENOM" id="CLU_099009_0_0_14"/>
<dbReference type="RefSeq" id="WP_013954785.1">
    <property type="nucleotide sequence ID" value="NZ_CP005933.1"/>
</dbReference>
<dbReference type="InterPro" id="IPR011528">
    <property type="entry name" value="NERD"/>
</dbReference>
<dbReference type="AlphaFoldDB" id="A0A059Y3M3"/>
<feature type="transmembrane region" description="Helical" evidence="1">
    <location>
        <begin position="6"/>
        <end position="25"/>
    </location>
</feature>
<keyword evidence="1" id="KW-1133">Transmembrane helix</keyword>
<sequence>MLGIITALFLVTLFIIITLVIWIFTSKKKTQTKTRGKIFEDTIKEKMISIASSKNFHYLDGGLFKYADNNYFELDGILISNKAVYIIEAKRYIGHLHGGFFDDYLLLKDDKKEIRVKNPFNQNYRHIRHFINMCKVNVPIFSLIIFPDSASLDIDKQEPSTIIASKSNVDLLLDEVETYMVDEPDLEVSKINLVIDAINENRAQSTSDNIKFNQIISQNNENQYFNRT</sequence>
<accession>A0A059Y3M3</accession>
<feature type="domain" description="NERD" evidence="2">
    <location>
        <begin position="35"/>
        <end position="153"/>
    </location>
</feature>
<keyword evidence="1" id="KW-0472">Membrane</keyword>
<gene>
    <name evidence="3" type="ORF">K668_01910</name>
</gene>
<evidence type="ECO:0000259" key="2">
    <source>
        <dbReference type="PROSITE" id="PS50965"/>
    </source>
</evidence>
<dbReference type="KEGG" id="mbq:K668_01910"/>
<reference evidence="3 4" key="1">
    <citation type="submission" date="2013-04" db="EMBL/GenBank/DDBJ databases">
        <authorList>
            <person name="Lin L."/>
            <person name="Zeng Z."/>
            <person name="Xie J."/>
            <person name="Luo L."/>
            <person name="Yang Z."/>
            <person name="Liang W."/>
            <person name="Lin H."/>
            <person name="Dong C."/>
            <person name="Sun Y."/>
        </authorList>
    </citation>
    <scope>NUCLEOTIDE SEQUENCE [LARGE SCALE GENOMIC DNA]</scope>
    <source>
        <strain evidence="3 4">CQ-W70</strain>
    </source>
</reference>
<protein>
    <recommendedName>
        <fullName evidence="2">NERD domain-containing protein</fullName>
    </recommendedName>
</protein>
<dbReference type="EMBL" id="CP005933">
    <property type="protein sequence ID" value="AIA33960.1"/>
    <property type="molecule type" value="Genomic_DNA"/>
</dbReference>
<keyword evidence="1" id="KW-0812">Transmembrane</keyword>
<dbReference type="Proteomes" id="UP000027182">
    <property type="component" value="Chromosome"/>
</dbReference>
<dbReference type="PROSITE" id="PS50965">
    <property type="entry name" value="NERD"/>
    <property type="match status" value="1"/>
</dbReference>
<proteinExistence type="predicted"/>
<dbReference type="Pfam" id="PF08378">
    <property type="entry name" value="NERD"/>
    <property type="match status" value="1"/>
</dbReference>
<evidence type="ECO:0000313" key="4">
    <source>
        <dbReference type="Proteomes" id="UP000027182"/>
    </source>
</evidence>